<comment type="caution">
    <text evidence="2">The sequence shown here is derived from an EMBL/GenBank/DDBJ whole genome shotgun (WGS) entry which is preliminary data.</text>
</comment>
<keyword evidence="3" id="KW-1185">Reference proteome</keyword>
<dbReference type="InterPro" id="IPR019557">
    <property type="entry name" value="AminoTfrase-like_pln_mobile"/>
</dbReference>
<evidence type="ECO:0000259" key="1">
    <source>
        <dbReference type="Pfam" id="PF10536"/>
    </source>
</evidence>
<reference evidence="2 3" key="1">
    <citation type="journal article" date="2021" name="bioRxiv">
        <title>Chromosome-scale and haplotype-resolved genome assembly of a tetraploid potato cultivar.</title>
        <authorList>
            <person name="Sun H."/>
            <person name="Jiao W.-B."/>
            <person name="Krause K."/>
            <person name="Campoy J.A."/>
            <person name="Goel M."/>
            <person name="Folz-Donahue K."/>
            <person name="Kukat C."/>
            <person name="Huettel B."/>
            <person name="Schneeberger K."/>
        </authorList>
    </citation>
    <scope>NUCLEOTIDE SEQUENCE [LARGE SCALE GENOMIC DNA]</scope>
    <source>
        <strain evidence="2">SolTubOtavaFocal</strain>
        <tissue evidence="2">Leaves</tissue>
    </source>
</reference>
<dbReference type="Proteomes" id="UP000826656">
    <property type="component" value="Unassembled WGS sequence"/>
</dbReference>
<proteinExistence type="predicted"/>
<gene>
    <name evidence="2" type="ORF">KY290_026056</name>
</gene>
<organism evidence="2 3">
    <name type="scientific">Solanum tuberosum</name>
    <name type="common">Potato</name>
    <dbReference type="NCBI Taxonomy" id="4113"/>
    <lineage>
        <taxon>Eukaryota</taxon>
        <taxon>Viridiplantae</taxon>
        <taxon>Streptophyta</taxon>
        <taxon>Embryophyta</taxon>
        <taxon>Tracheophyta</taxon>
        <taxon>Spermatophyta</taxon>
        <taxon>Magnoliopsida</taxon>
        <taxon>eudicotyledons</taxon>
        <taxon>Gunneridae</taxon>
        <taxon>Pentapetalae</taxon>
        <taxon>asterids</taxon>
        <taxon>lamiids</taxon>
        <taxon>Solanales</taxon>
        <taxon>Solanaceae</taxon>
        <taxon>Solanoideae</taxon>
        <taxon>Solaneae</taxon>
        <taxon>Solanum</taxon>
    </lineage>
</organism>
<dbReference type="Pfam" id="PF10536">
    <property type="entry name" value="PMD"/>
    <property type="match status" value="1"/>
</dbReference>
<dbReference type="InterPro" id="IPR044824">
    <property type="entry name" value="MAIN-like"/>
</dbReference>
<dbReference type="PANTHER" id="PTHR46033:SF60">
    <property type="entry name" value="AMINOTRANSFERASE-LIKE PLANT MOBILE DOMAIN-CONTAINING PROTEIN"/>
    <property type="match status" value="1"/>
</dbReference>
<feature type="domain" description="Aminotransferase-like plant mobile" evidence="1">
    <location>
        <begin position="33"/>
        <end position="75"/>
    </location>
</feature>
<protein>
    <recommendedName>
        <fullName evidence="1">Aminotransferase-like plant mobile domain-containing protein</fullName>
    </recommendedName>
</protein>
<evidence type="ECO:0000313" key="2">
    <source>
        <dbReference type="EMBL" id="KAH0755786.1"/>
    </source>
</evidence>
<evidence type="ECO:0000313" key="3">
    <source>
        <dbReference type="Proteomes" id="UP000826656"/>
    </source>
</evidence>
<dbReference type="EMBL" id="JAIVGD010000018">
    <property type="protein sequence ID" value="KAH0755786.1"/>
    <property type="molecule type" value="Genomic_DNA"/>
</dbReference>
<name>A0ABQ7UVB3_SOLTU</name>
<sequence length="197" mass="22980">MILNTRRCDGKFWDLVNKYPIPHQVVEVIQLFGLYGVYRSHRPMIDRGLITSLVERWRPETHTFHFRPGETTITLFLGFTPCPQDFNCNSLKVSTLNAHMLGQPQLLDMATEDMVNQKARFGHGRELLSLDPSWTDTTKNVLKVFRDALDSMTEDQFIWEPYSDDLIESFPLYCRIGQDIWRVRALIFVGMLSRLPD</sequence>
<accession>A0ABQ7UVB3</accession>
<dbReference type="PANTHER" id="PTHR46033">
    <property type="entry name" value="PROTEIN MAIN-LIKE 2"/>
    <property type="match status" value="1"/>
</dbReference>